<comment type="caution">
    <text evidence="2">The sequence shown here is derived from an EMBL/GenBank/DDBJ whole genome shotgun (WGS) entry which is preliminary data.</text>
</comment>
<evidence type="ECO:0000256" key="1">
    <source>
        <dbReference type="SAM" id="MobiDB-lite"/>
    </source>
</evidence>
<sequence>MSASEHHHSHPKHEGHVSRHSGDSASKGHADGGSHKHHSGSGHHYGSDDTEHKIAQRERADGEFSQGPSERLSGLV</sequence>
<dbReference type="AlphaFoldDB" id="A0AAD3TMT8"/>
<organism evidence="2 3">
    <name type="scientific">Cutaneotrichosporon spelunceum</name>
    <dbReference type="NCBI Taxonomy" id="1672016"/>
    <lineage>
        <taxon>Eukaryota</taxon>
        <taxon>Fungi</taxon>
        <taxon>Dikarya</taxon>
        <taxon>Basidiomycota</taxon>
        <taxon>Agaricomycotina</taxon>
        <taxon>Tremellomycetes</taxon>
        <taxon>Trichosporonales</taxon>
        <taxon>Trichosporonaceae</taxon>
        <taxon>Cutaneotrichosporon</taxon>
    </lineage>
</organism>
<reference evidence="2" key="2">
    <citation type="submission" date="2023-06" db="EMBL/GenBank/DDBJ databases">
        <authorList>
            <person name="Kobayashi Y."/>
            <person name="Kayamori A."/>
            <person name="Aoki K."/>
            <person name="Shiwa Y."/>
            <person name="Fujita N."/>
            <person name="Sugita T."/>
            <person name="Iwasaki W."/>
            <person name="Tanaka N."/>
            <person name="Takashima M."/>
        </authorList>
    </citation>
    <scope>NUCLEOTIDE SEQUENCE</scope>
    <source>
        <strain evidence="2">HIS016</strain>
    </source>
</reference>
<feature type="compositionally biased region" description="Basic and acidic residues" evidence="1">
    <location>
        <begin position="1"/>
        <end position="34"/>
    </location>
</feature>
<reference evidence="2" key="1">
    <citation type="journal article" date="2023" name="BMC Genomics">
        <title>Chromosome-level genome assemblies of Cutaneotrichosporon spp. (Trichosporonales, Basidiomycota) reveal imbalanced evolution between nucleotide sequences and chromosome synteny.</title>
        <authorList>
            <person name="Kobayashi Y."/>
            <person name="Kayamori A."/>
            <person name="Aoki K."/>
            <person name="Shiwa Y."/>
            <person name="Matsutani M."/>
            <person name="Fujita N."/>
            <person name="Sugita T."/>
            <person name="Iwasaki W."/>
            <person name="Tanaka N."/>
            <person name="Takashima M."/>
        </authorList>
    </citation>
    <scope>NUCLEOTIDE SEQUENCE</scope>
    <source>
        <strain evidence="2">HIS016</strain>
    </source>
</reference>
<evidence type="ECO:0000313" key="2">
    <source>
        <dbReference type="EMBL" id="GMK53447.1"/>
    </source>
</evidence>
<name>A0AAD3TMT8_9TREE</name>
<dbReference type="Proteomes" id="UP001222932">
    <property type="component" value="Unassembled WGS sequence"/>
</dbReference>
<keyword evidence="3" id="KW-1185">Reference proteome</keyword>
<feature type="compositionally biased region" description="Basic and acidic residues" evidence="1">
    <location>
        <begin position="45"/>
        <end position="62"/>
    </location>
</feature>
<evidence type="ECO:0000313" key="3">
    <source>
        <dbReference type="Proteomes" id="UP001222932"/>
    </source>
</evidence>
<proteinExistence type="predicted"/>
<protein>
    <submittedName>
        <fullName evidence="2">Uncharacterized protein</fullName>
    </submittedName>
</protein>
<dbReference type="EMBL" id="BTCM01000001">
    <property type="protein sequence ID" value="GMK53447.1"/>
    <property type="molecule type" value="Genomic_DNA"/>
</dbReference>
<accession>A0AAD3TMT8</accession>
<feature type="region of interest" description="Disordered" evidence="1">
    <location>
        <begin position="1"/>
        <end position="76"/>
    </location>
</feature>
<gene>
    <name evidence="2" type="ORF">CspeluHIS016_0100330</name>
</gene>